<dbReference type="PANTHER" id="PTHR44227">
    <property type="match status" value="1"/>
</dbReference>
<dbReference type="SMART" id="SM00028">
    <property type="entry name" value="TPR"/>
    <property type="match status" value="3"/>
</dbReference>
<protein>
    <submittedName>
        <fullName evidence="3">Tetratricopeptide repeat-containing protein</fullName>
    </submittedName>
</protein>
<evidence type="ECO:0000256" key="2">
    <source>
        <dbReference type="ARBA" id="ARBA00022803"/>
    </source>
</evidence>
<dbReference type="GO" id="GO:0035269">
    <property type="term" value="P:protein O-linked glycosylation via mannose"/>
    <property type="evidence" value="ECO:0007669"/>
    <property type="project" value="TreeGrafter"/>
</dbReference>
<dbReference type="SUPFAM" id="SSF53756">
    <property type="entry name" value="UDP-Glycosyltransferase/glycogen phosphorylase"/>
    <property type="match status" value="1"/>
</dbReference>
<dbReference type="Pfam" id="PF13431">
    <property type="entry name" value="TPR_17"/>
    <property type="match status" value="1"/>
</dbReference>
<keyword evidence="2" id="KW-0802">TPR repeat</keyword>
<evidence type="ECO:0000313" key="3">
    <source>
        <dbReference type="EMBL" id="SMG61148.1"/>
    </source>
</evidence>
<keyword evidence="1" id="KW-0677">Repeat</keyword>
<dbReference type="InterPro" id="IPR052346">
    <property type="entry name" value="O-mannosyl-transferase_TMTC"/>
</dbReference>
<gene>
    <name evidence="3" type="ORF">SAMN06265784_11995</name>
</gene>
<dbReference type="PANTHER" id="PTHR44227:SF3">
    <property type="entry name" value="PROTEIN O-MANNOSYL-TRANSFERASE TMTC4"/>
    <property type="match status" value="1"/>
</dbReference>
<dbReference type="Gene3D" id="1.25.40.10">
    <property type="entry name" value="Tetratricopeptide repeat domain"/>
    <property type="match status" value="1"/>
</dbReference>
<dbReference type="STRING" id="1515439.SAMN06265784_11995"/>
<evidence type="ECO:0000313" key="4">
    <source>
        <dbReference type="Proteomes" id="UP000193228"/>
    </source>
</evidence>
<name>A0A1X7M4N0_9BURK</name>
<dbReference type="SUPFAM" id="SSF48452">
    <property type="entry name" value="TPR-like"/>
    <property type="match status" value="1"/>
</dbReference>
<sequence length="444" mass="50119">MRGVHPDALIPYQRAMELDPDYPSLRNNLAVVHIEMQQLDIAHQLCLEALTDEPENHMTWTNAALVLLKLGNLQNALVAAQRAYGLAPEYVPALLIYANVLRELGRNDEALDSLSKASQLVSVEPSLKWALAMLQLASGDYQNGLANHEARWSGSPELAGPQFLPEKRWNNEALTGKTLFVWGEQGFGDAFQFVRFVPLIAERVRREGGNFIYCCFRKVLPLFKRALAAHVTRVVPHDVIPLPNFDFHIPIGSLPLMFDVTLDSLPAPRQYLLPDPDWVIRWRDKLKASKAFKVGLVWSGSRTHQRNRYRSIPPLMYARAFRGLPGVEFYSLQVDGAAEARQMASEGLRLVDPTNQLSSYDKTAALVSNMDIVITVCTSVAHLSGALGVKTWLLLDQNPHWVWMSGRRDSPWYPTMRLYRQRTFGDWSPVLDEVKTDLLIHASC</sequence>
<dbReference type="GO" id="GO:0030968">
    <property type="term" value="P:endoplasmic reticulum unfolded protein response"/>
    <property type="evidence" value="ECO:0007669"/>
    <property type="project" value="TreeGrafter"/>
</dbReference>
<keyword evidence="4" id="KW-1185">Reference proteome</keyword>
<proteinExistence type="predicted"/>
<dbReference type="InterPro" id="IPR019734">
    <property type="entry name" value="TPR_rpt"/>
</dbReference>
<accession>A0A1X7M4N0</accession>
<dbReference type="Pfam" id="PF13181">
    <property type="entry name" value="TPR_8"/>
    <property type="match status" value="1"/>
</dbReference>
<dbReference type="GO" id="GO:0000030">
    <property type="term" value="F:mannosyltransferase activity"/>
    <property type="evidence" value="ECO:0007669"/>
    <property type="project" value="TreeGrafter"/>
</dbReference>
<dbReference type="InterPro" id="IPR011990">
    <property type="entry name" value="TPR-like_helical_dom_sf"/>
</dbReference>
<organism evidence="3 4">
    <name type="scientific">Paraburkholderia susongensis</name>
    <dbReference type="NCBI Taxonomy" id="1515439"/>
    <lineage>
        <taxon>Bacteria</taxon>
        <taxon>Pseudomonadati</taxon>
        <taxon>Pseudomonadota</taxon>
        <taxon>Betaproteobacteria</taxon>
        <taxon>Burkholderiales</taxon>
        <taxon>Burkholderiaceae</taxon>
        <taxon>Paraburkholderia</taxon>
    </lineage>
</organism>
<dbReference type="AlphaFoldDB" id="A0A1X7M4N0"/>
<reference evidence="4" key="1">
    <citation type="submission" date="2017-04" db="EMBL/GenBank/DDBJ databases">
        <authorList>
            <person name="Varghese N."/>
            <person name="Submissions S."/>
        </authorList>
    </citation>
    <scope>NUCLEOTIDE SEQUENCE [LARGE SCALE GENOMIC DNA]</scope>
    <source>
        <strain evidence="4">LMG 29540</strain>
    </source>
</reference>
<dbReference type="Gene3D" id="3.40.50.2000">
    <property type="entry name" value="Glycogen Phosphorylase B"/>
    <property type="match status" value="1"/>
</dbReference>
<dbReference type="EMBL" id="FXAT01000019">
    <property type="protein sequence ID" value="SMG61148.1"/>
    <property type="molecule type" value="Genomic_DNA"/>
</dbReference>
<dbReference type="Proteomes" id="UP000193228">
    <property type="component" value="Unassembled WGS sequence"/>
</dbReference>
<evidence type="ECO:0000256" key="1">
    <source>
        <dbReference type="ARBA" id="ARBA00022737"/>
    </source>
</evidence>